<comment type="subcellular location">
    <subcellularLocation>
        <location evidence="2">Cytoplasm</location>
    </subcellularLocation>
    <subcellularLocation>
        <location evidence="1">Membrane</location>
        <topology evidence="1">Peripheral membrane protein</topology>
    </subcellularLocation>
</comment>
<dbReference type="SMART" id="SM00568">
    <property type="entry name" value="GRAM"/>
    <property type="match status" value="1"/>
</dbReference>
<evidence type="ECO:0000259" key="13">
    <source>
        <dbReference type="PROSITE" id="PS50003"/>
    </source>
</evidence>
<feature type="compositionally biased region" description="Basic and acidic residues" evidence="12">
    <location>
        <begin position="616"/>
        <end position="626"/>
    </location>
</feature>
<organism evidence="14 15">
    <name type="scientific">Psilocybe cyanescens</name>
    <dbReference type="NCBI Taxonomy" id="93625"/>
    <lineage>
        <taxon>Eukaryota</taxon>
        <taxon>Fungi</taxon>
        <taxon>Dikarya</taxon>
        <taxon>Basidiomycota</taxon>
        <taxon>Agaricomycotina</taxon>
        <taxon>Agaricomycetes</taxon>
        <taxon>Agaricomycetidae</taxon>
        <taxon>Agaricales</taxon>
        <taxon>Agaricineae</taxon>
        <taxon>Strophariaceae</taxon>
        <taxon>Psilocybe</taxon>
    </lineage>
</organism>
<evidence type="ECO:0000313" key="14">
    <source>
        <dbReference type="EMBL" id="PPQ67389.1"/>
    </source>
</evidence>
<evidence type="ECO:0000256" key="10">
    <source>
        <dbReference type="ARBA" id="ARBA00047886"/>
    </source>
</evidence>
<keyword evidence="7" id="KW-0808">Transferase</keyword>
<dbReference type="GO" id="GO:0016906">
    <property type="term" value="F:sterol 3-beta-glucosyltransferase activity"/>
    <property type="evidence" value="ECO:0007669"/>
    <property type="project" value="UniProtKB-EC"/>
</dbReference>
<comment type="catalytic activity">
    <reaction evidence="11">
        <text>a sterol + UDP-alpha-D-glucose = a sterol 3-beta-D-glucoside + UDP + H(+)</text>
        <dbReference type="Rhea" id="RHEA:22724"/>
        <dbReference type="ChEBI" id="CHEBI:15378"/>
        <dbReference type="ChEBI" id="CHEBI:15889"/>
        <dbReference type="ChEBI" id="CHEBI:37424"/>
        <dbReference type="ChEBI" id="CHEBI:58223"/>
        <dbReference type="ChEBI" id="CHEBI:58885"/>
        <dbReference type="EC" id="2.4.1.173"/>
    </reaction>
    <physiologicalReaction direction="left-to-right" evidence="11">
        <dbReference type="Rhea" id="RHEA:22725"/>
    </physiologicalReaction>
</comment>
<dbReference type="Gene3D" id="2.30.29.30">
    <property type="entry name" value="Pleckstrin-homology domain (PH domain)/Phosphotyrosine-binding domain (PTB)"/>
    <property type="match status" value="2"/>
</dbReference>
<proteinExistence type="inferred from homology"/>
<dbReference type="CDD" id="cd13216">
    <property type="entry name" value="PH-GRAM2_AGT26"/>
    <property type="match status" value="1"/>
</dbReference>
<dbReference type="EC" id="2.4.1.173" evidence="4"/>
<accession>A0A409VMA6</accession>
<dbReference type="Pfam" id="PF06722">
    <property type="entry name" value="EryCIII-like_C"/>
    <property type="match status" value="1"/>
</dbReference>
<dbReference type="InterPro" id="IPR010610">
    <property type="entry name" value="EryCIII-like_C"/>
</dbReference>
<feature type="region of interest" description="Disordered" evidence="12">
    <location>
        <begin position="1366"/>
        <end position="1437"/>
    </location>
</feature>
<dbReference type="Gene3D" id="3.40.50.2000">
    <property type="entry name" value="Glycogen Phosphorylase B"/>
    <property type="match status" value="2"/>
</dbReference>
<feature type="domain" description="PH" evidence="13">
    <location>
        <begin position="436"/>
        <end position="467"/>
    </location>
</feature>
<keyword evidence="6" id="KW-0328">Glycosyltransferase</keyword>
<dbReference type="PANTHER" id="PTHR48050">
    <property type="entry name" value="STEROL 3-BETA-GLUCOSYLTRANSFERASE"/>
    <property type="match status" value="1"/>
</dbReference>
<evidence type="ECO:0000256" key="6">
    <source>
        <dbReference type="ARBA" id="ARBA00022676"/>
    </source>
</evidence>
<feature type="region of interest" description="Disordered" evidence="12">
    <location>
        <begin position="597"/>
        <end position="688"/>
    </location>
</feature>
<dbReference type="InterPro" id="IPR004182">
    <property type="entry name" value="GRAM"/>
</dbReference>
<feature type="compositionally biased region" description="Basic and acidic residues" evidence="12">
    <location>
        <begin position="32"/>
        <end position="44"/>
    </location>
</feature>
<feature type="compositionally biased region" description="Basic and acidic residues" evidence="12">
    <location>
        <begin position="240"/>
        <end position="249"/>
    </location>
</feature>
<feature type="compositionally biased region" description="Polar residues" evidence="12">
    <location>
        <begin position="205"/>
        <end position="221"/>
    </location>
</feature>
<evidence type="ECO:0000256" key="7">
    <source>
        <dbReference type="ARBA" id="ARBA00022679"/>
    </source>
</evidence>
<dbReference type="FunFam" id="3.40.50.2000:FF:000029">
    <property type="entry name" value="Sterol 3-beta-glucosyltransferase"/>
    <property type="match status" value="1"/>
</dbReference>
<feature type="compositionally biased region" description="Polar residues" evidence="12">
    <location>
        <begin position="631"/>
        <end position="657"/>
    </location>
</feature>
<comment type="similarity">
    <text evidence="3">Belongs to the glycosyltransferase 28 family.</text>
</comment>
<feature type="compositionally biased region" description="Basic residues" evidence="12">
    <location>
        <begin position="194"/>
        <end position="204"/>
    </location>
</feature>
<dbReference type="FunFam" id="3.40.50.2000:FF:000009">
    <property type="entry name" value="Sterol 3-beta-glucosyltransferase UGT80A2"/>
    <property type="match status" value="1"/>
</dbReference>
<sequence>MASQSSPPQTPSAILVDTSTTRPLPTVNQPHKSLELRPQKESHSRVKRLSNAVEKTVDKLSRSVSGSSSTPNSPSSSARRVFSLSRKSRAMRQASSDADSASSSPASKPKQIPNEDSPFIRPPSPPLRPSLKDSFRGDGSMRAGTQTLIQALQALPWMNSDNEEDSPNEPLSADSDSDDDDRPNLERLSSSIHTIHRPLARSHRGNTIASKLSHAHSPSQEDTLEDNSPSEEDLENDFEETPRPADDIPLHLRHANNADATPVSSSPFNAMKDRTGSMATVRFHRRARLAEKLKEIYDLEDIKEVWAGNTVLQGYMYLTNSYLCFFAHMPSREVFAFGSWADMDMVKFSFFIHFLGSDIEIWITQQESAKDKTLDKTLVCTEERCTFLVPILFGKSLFPNIFKDMLIFHCKDPYFPHGIVDLRYAVSCDPSGEKGFRLRTNSRTIVLSADSVPSREEWVKAIRKVIFKAQNMGDSVKIAIPYSAILDVERSTAMDFSETIEVKVVDKEDNFAIDSYFFAYFHNLPAGLEQIRDALRSYRSCNPPESGSLPAVVDTTVSRAPLSPDRWASTHVSTLDSPSSKTSSGFRLSSIFRPFSDPTASRNTSAPVVPDFQTDDYTHVSRKDDSGSFIPVTSSPEPILSRQGQDATGSPPLHSTRSLPPPEHTYPPSTSSSTMYPNHSSLSRESSSSWTVGVPSWLKTPRRVFGSTGGADSAATINTTPVKEVYSSSFVSSPGPLSRSSGFDMAFSVLDTPEMLPDQEITDKFRAAFAYDERETLLGCYIYRLLPVFGKLYISTNFFCFKSSGPLAARTRMTLPLRDILASEKSKATRFGHHGLIIIVKGHEELFFEFNAEDKRDTFGHLLERQLEDVRNRLTSGGPPLRSSGERDALMLEEFEAKKSSSGEVDPLPPTDSMADSLPAVMFTSASSTFLTFKPKKSLHFTFLTIGSRGDVQPYIALSKGLMADGHKCRIATHGEFREWIESHGIEFGYVGGDPAELMRICIENGTFTVSFLKEGLLKFRGWLDDLLKTSWEACQGTDVLVESPSAMGGYHIAEALAIPYFRAFTMTWTRTRAYPHAFAVPERKSYVMFDQVFWRAQAGQINRWRRNLLHLGPTSLDKMEPHKIPFLYNFSPHVVPPPLDWPEWIRVTGYWFLDDADVSAKKWTPPAGLVQFLDNAKKTGHKVVYIGFGSIVVPDPKAMTHSVIEAVLRSGVHAILSKGWSDRLQMKNGEASEPEEPYPPEIYSISSIPHDWLFQRIDAACHHGGAGTTGASLRAGIPTIIRPFFGDQFFWADRVEALGVGSGVRKLTVSTLSDALITATSDAKQIARAKLVGEQIRSEDGVGTAMESIYRDLEYARSLIKRHAAEEQENPEEGAAEDSTVRNVDSISPSSLSGYSSAGSVRGAPSEDWSVISDQDDKRSSLGSHRSESRSAQRTSLAAAVLSVLPDSFAPGSPQQ</sequence>
<comment type="caution">
    <text evidence="14">The sequence shown here is derived from an EMBL/GenBank/DDBJ whole genome shotgun (WGS) entry which is preliminary data.</text>
</comment>
<feature type="compositionally biased region" description="Acidic residues" evidence="12">
    <location>
        <begin position="1368"/>
        <end position="1377"/>
    </location>
</feature>
<feature type="region of interest" description="Disordered" evidence="12">
    <location>
        <begin position="1"/>
        <end position="147"/>
    </location>
</feature>
<dbReference type="OrthoDB" id="10261837at2759"/>
<reference evidence="14 15" key="1">
    <citation type="journal article" date="2018" name="Evol. Lett.">
        <title>Horizontal gene cluster transfer increased hallucinogenic mushroom diversity.</title>
        <authorList>
            <person name="Reynolds H.T."/>
            <person name="Vijayakumar V."/>
            <person name="Gluck-Thaler E."/>
            <person name="Korotkin H.B."/>
            <person name="Matheny P.B."/>
            <person name="Slot J.C."/>
        </authorList>
    </citation>
    <scope>NUCLEOTIDE SEQUENCE [LARGE SCALE GENOMIC DNA]</scope>
    <source>
        <strain evidence="14 15">2631</strain>
    </source>
</reference>
<dbReference type="InterPro" id="IPR048065">
    <property type="entry name" value="ATG26_PH_GRAM2"/>
</dbReference>
<evidence type="ECO:0000256" key="9">
    <source>
        <dbReference type="ARBA" id="ARBA00029843"/>
    </source>
</evidence>
<dbReference type="SUPFAM" id="SSF50729">
    <property type="entry name" value="PH domain-like"/>
    <property type="match status" value="1"/>
</dbReference>
<name>A0A409VMA6_PSICY</name>
<dbReference type="GO" id="GO:0016125">
    <property type="term" value="P:sterol metabolic process"/>
    <property type="evidence" value="ECO:0007669"/>
    <property type="project" value="TreeGrafter"/>
</dbReference>
<feature type="region of interest" description="Disordered" evidence="12">
    <location>
        <begin position="159"/>
        <end position="249"/>
    </location>
</feature>
<gene>
    <name evidence="14" type="ORF">CVT25_005968</name>
</gene>
<comment type="catalytic activity">
    <reaction evidence="10">
        <text>ergosterol + UDP-alpha-D-glucose = ergosteryl 3-beta-D-glucoside + UDP + H(+)</text>
        <dbReference type="Rhea" id="RHEA:61836"/>
        <dbReference type="ChEBI" id="CHEBI:15378"/>
        <dbReference type="ChEBI" id="CHEBI:16933"/>
        <dbReference type="ChEBI" id="CHEBI:52973"/>
        <dbReference type="ChEBI" id="CHEBI:58223"/>
        <dbReference type="ChEBI" id="CHEBI:58885"/>
    </reaction>
    <physiologicalReaction direction="left-to-right" evidence="10">
        <dbReference type="Rhea" id="RHEA:61837"/>
    </physiologicalReaction>
</comment>
<keyword evidence="8" id="KW-0472">Membrane</keyword>
<feature type="compositionally biased region" description="Polar residues" evidence="12">
    <location>
        <begin position="17"/>
        <end position="31"/>
    </location>
</feature>
<feature type="compositionally biased region" description="Low complexity" evidence="12">
    <location>
        <begin position="62"/>
        <end position="77"/>
    </location>
</feature>
<feature type="compositionally biased region" description="Acidic residues" evidence="12">
    <location>
        <begin position="222"/>
        <end position="239"/>
    </location>
</feature>
<evidence type="ECO:0000256" key="12">
    <source>
        <dbReference type="SAM" id="MobiDB-lite"/>
    </source>
</evidence>
<evidence type="ECO:0000256" key="3">
    <source>
        <dbReference type="ARBA" id="ARBA00006962"/>
    </source>
</evidence>
<evidence type="ECO:0000256" key="8">
    <source>
        <dbReference type="ARBA" id="ARBA00023136"/>
    </source>
</evidence>
<dbReference type="PROSITE" id="PS50003">
    <property type="entry name" value="PH_DOMAIN"/>
    <property type="match status" value="1"/>
</dbReference>
<dbReference type="InterPro" id="IPR050426">
    <property type="entry name" value="Glycosyltransferase_28"/>
</dbReference>
<dbReference type="PANTHER" id="PTHR48050:SF25">
    <property type="entry name" value="STEROL 3-BETA-GLUCOSYLTRANSFERASE"/>
    <property type="match status" value="1"/>
</dbReference>
<dbReference type="Pfam" id="PF03033">
    <property type="entry name" value="Glyco_transf_28"/>
    <property type="match status" value="1"/>
</dbReference>
<dbReference type="SUPFAM" id="SSF53756">
    <property type="entry name" value="UDP-Glycosyltransferase/glycogen phosphorylase"/>
    <property type="match status" value="1"/>
</dbReference>
<dbReference type="InterPro" id="IPR011993">
    <property type="entry name" value="PH-like_dom_sf"/>
</dbReference>
<feature type="compositionally biased region" description="Low complexity" evidence="12">
    <location>
        <begin position="1387"/>
        <end position="1401"/>
    </location>
</feature>
<dbReference type="InterPro" id="IPR001849">
    <property type="entry name" value="PH_domain"/>
</dbReference>
<dbReference type="EMBL" id="NHYD01003974">
    <property type="protein sequence ID" value="PPQ67389.1"/>
    <property type="molecule type" value="Genomic_DNA"/>
</dbReference>
<protein>
    <recommendedName>
        <fullName evidence="4">sterol 3beta-glucosyltransferase</fullName>
        <ecNumber evidence="4">2.4.1.173</ecNumber>
    </recommendedName>
    <alternativeName>
        <fullName evidence="9">Autophagy-related protein 26</fullName>
    </alternativeName>
</protein>
<dbReference type="CDD" id="cd03784">
    <property type="entry name" value="GT1_Gtf-like"/>
    <property type="match status" value="1"/>
</dbReference>
<feature type="compositionally biased region" description="Low complexity" evidence="12">
    <location>
        <begin position="666"/>
        <end position="688"/>
    </location>
</feature>
<evidence type="ECO:0000256" key="11">
    <source>
        <dbReference type="ARBA" id="ARBA00049453"/>
    </source>
</evidence>
<keyword evidence="5" id="KW-0963">Cytoplasm</keyword>
<feature type="compositionally biased region" description="Low complexity" evidence="12">
    <location>
        <begin position="94"/>
        <end position="110"/>
    </location>
</feature>
<dbReference type="InterPro" id="IPR004276">
    <property type="entry name" value="GlycoTrans_28_N"/>
</dbReference>
<dbReference type="Pfam" id="PF02893">
    <property type="entry name" value="GRAM"/>
    <property type="match status" value="1"/>
</dbReference>
<dbReference type="GO" id="GO:0005975">
    <property type="term" value="P:carbohydrate metabolic process"/>
    <property type="evidence" value="ECO:0007669"/>
    <property type="project" value="InterPro"/>
</dbReference>
<evidence type="ECO:0000256" key="1">
    <source>
        <dbReference type="ARBA" id="ARBA00004170"/>
    </source>
</evidence>
<dbReference type="GO" id="GO:0005737">
    <property type="term" value="C:cytoplasm"/>
    <property type="evidence" value="ECO:0007669"/>
    <property type="project" value="UniProtKB-SubCell"/>
</dbReference>
<dbReference type="InterPro" id="IPR002213">
    <property type="entry name" value="UDP_glucos_trans"/>
</dbReference>
<keyword evidence="15" id="KW-1185">Reference proteome</keyword>
<evidence type="ECO:0000256" key="4">
    <source>
        <dbReference type="ARBA" id="ARBA00012650"/>
    </source>
</evidence>
<evidence type="ECO:0000256" key="5">
    <source>
        <dbReference type="ARBA" id="ARBA00022490"/>
    </source>
</evidence>
<dbReference type="STRING" id="93625.A0A409VMA6"/>
<evidence type="ECO:0000313" key="15">
    <source>
        <dbReference type="Proteomes" id="UP000283269"/>
    </source>
</evidence>
<dbReference type="GO" id="GO:0016020">
    <property type="term" value="C:membrane"/>
    <property type="evidence" value="ECO:0007669"/>
    <property type="project" value="UniProtKB-SubCell"/>
</dbReference>
<evidence type="ECO:0000256" key="2">
    <source>
        <dbReference type="ARBA" id="ARBA00004496"/>
    </source>
</evidence>
<dbReference type="InParanoid" id="A0A409VMA6"/>
<feature type="compositionally biased region" description="Basic and acidic residues" evidence="12">
    <location>
        <begin position="1416"/>
        <end position="1432"/>
    </location>
</feature>
<dbReference type="Proteomes" id="UP000283269">
    <property type="component" value="Unassembled WGS sequence"/>
</dbReference>